<keyword evidence="11 12" id="KW-0407">Ion channel</keyword>
<evidence type="ECO:0000256" key="14">
    <source>
        <dbReference type="SAM" id="Phobius"/>
    </source>
</evidence>
<keyword evidence="8 12" id="KW-0406">Ion transport</keyword>
<keyword evidence="9 14" id="KW-0472">Membrane</keyword>
<comment type="subcellular location">
    <subcellularLocation>
        <location evidence="1">Membrane</location>
        <topology evidence="1">Multi-pass membrane protein</topology>
    </subcellularLocation>
</comment>
<keyword evidence="7" id="KW-0915">Sodium</keyword>
<feature type="region of interest" description="Disordered" evidence="13">
    <location>
        <begin position="1"/>
        <end position="129"/>
    </location>
</feature>
<proteinExistence type="inferred from homology"/>
<protein>
    <submittedName>
        <fullName evidence="15">CLUMA_CG014981, isoform A</fullName>
    </submittedName>
</protein>
<evidence type="ECO:0000256" key="9">
    <source>
        <dbReference type="ARBA" id="ARBA00023136"/>
    </source>
</evidence>
<evidence type="ECO:0000256" key="2">
    <source>
        <dbReference type="ARBA" id="ARBA00007193"/>
    </source>
</evidence>
<accession>A0A1J1INF8</accession>
<feature type="compositionally biased region" description="Polar residues" evidence="13">
    <location>
        <begin position="88"/>
        <end position="100"/>
    </location>
</feature>
<dbReference type="Pfam" id="PF00858">
    <property type="entry name" value="ASC"/>
    <property type="match status" value="1"/>
</dbReference>
<evidence type="ECO:0000256" key="11">
    <source>
        <dbReference type="ARBA" id="ARBA00023303"/>
    </source>
</evidence>
<dbReference type="InterPro" id="IPR001873">
    <property type="entry name" value="ENaC"/>
</dbReference>
<evidence type="ECO:0000256" key="4">
    <source>
        <dbReference type="ARBA" id="ARBA00022461"/>
    </source>
</evidence>
<evidence type="ECO:0000256" key="5">
    <source>
        <dbReference type="ARBA" id="ARBA00022692"/>
    </source>
</evidence>
<feature type="compositionally biased region" description="Low complexity" evidence="13">
    <location>
        <begin position="31"/>
        <end position="40"/>
    </location>
</feature>
<feature type="transmembrane region" description="Helical" evidence="14">
    <location>
        <begin position="209"/>
        <end position="229"/>
    </location>
</feature>
<organism evidence="15 16">
    <name type="scientific">Clunio marinus</name>
    <dbReference type="NCBI Taxonomy" id="568069"/>
    <lineage>
        <taxon>Eukaryota</taxon>
        <taxon>Metazoa</taxon>
        <taxon>Ecdysozoa</taxon>
        <taxon>Arthropoda</taxon>
        <taxon>Hexapoda</taxon>
        <taxon>Insecta</taxon>
        <taxon>Pterygota</taxon>
        <taxon>Neoptera</taxon>
        <taxon>Endopterygota</taxon>
        <taxon>Diptera</taxon>
        <taxon>Nematocera</taxon>
        <taxon>Chironomoidea</taxon>
        <taxon>Chironomidae</taxon>
        <taxon>Clunio</taxon>
    </lineage>
</organism>
<keyword evidence="4 12" id="KW-0894">Sodium channel</keyword>
<evidence type="ECO:0000256" key="6">
    <source>
        <dbReference type="ARBA" id="ARBA00022989"/>
    </source>
</evidence>
<evidence type="ECO:0000313" key="16">
    <source>
        <dbReference type="Proteomes" id="UP000183832"/>
    </source>
</evidence>
<evidence type="ECO:0000256" key="12">
    <source>
        <dbReference type="RuleBase" id="RU000679"/>
    </source>
</evidence>
<reference evidence="15" key="1">
    <citation type="submission" date="2015-04" db="EMBL/GenBank/DDBJ databases">
        <authorList>
            <person name="Syromyatnikov M.Y."/>
            <person name="Popov V.N."/>
        </authorList>
    </citation>
    <scope>NUCLEOTIDE SEQUENCE [LARGE SCALE GENOMIC DNA]</scope>
</reference>
<keyword evidence="6 14" id="KW-1133">Transmembrane helix</keyword>
<dbReference type="GO" id="GO:0005272">
    <property type="term" value="F:sodium channel activity"/>
    <property type="evidence" value="ECO:0007669"/>
    <property type="project" value="UniProtKB-KW"/>
</dbReference>
<keyword evidence="10 12" id="KW-0739">Sodium transport</keyword>
<dbReference type="AlphaFoldDB" id="A0A1J1INF8"/>
<dbReference type="Proteomes" id="UP000183832">
    <property type="component" value="Unassembled WGS sequence"/>
</dbReference>
<name>A0A1J1INF8_9DIPT</name>
<dbReference type="EMBL" id="CVRI01000056">
    <property type="protein sequence ID" value="CRL01765.1"/>
    <property type="molecule type" value="Genomic_DNA"/>
</dbReference>
<evidence type="ECO:0000256" key="7">
    <source>
        <dbReference type="ARBA" id="ARBA00023053"/>
    </source>
</evidence>
<keyword evidence="3 12" id="KW-0813">Transport</keyword>
<sequence length="276" mass="31019">MKSILAKLKGGKKDSPSQEILVKNPFEDGQSDSGNSSGKSSQEHEKSNQLNADLEGDGGTTREGSQEFNGDVVEEETKNDTDVDDSSNPEVVIDSTNELKNVTILDKQGESEDASESSKKKIKEKKPKAKKELTIKQKKKLFLPKDIGLRKPKPPTNVLILNPKKHHQNSTLRKFIIVFVGLFYEYANITKVNGMYHLRKNVTTGWLRLLWSCIILSLLCFAGTLNYMLYRRYIDSPTRVTIAAPMPISSIPFPGVTICHPQNVMEYKSMEFVKKL</sequence>
<evidence type="ECO:0000256" key="3">
    <source>
        <dbReference type="ARBA" id="ARBA00022448"/>
    </source>
</evidence>
<comment type="similarity">
    <text evidence="2 12">Belongs to the amiloride-sensitive sodium channel (TC 1.A.6) family.</text>
</comment>
<keyword evidence="16" id="KW-1185">Reference proteome</keyword>
<dbReference type="STRING" id="568069.A0A1J1INF8"/>
<feature type="compositionally biased region" description="Basic residues" evidence="13">
    <location>
        <begin position="120"/>
        <end position="129"/>
    </location>
</feature>
<dbReference type="GO" id="GO:0016020">
    <property type="term" value="C:membrane"/>
    <property type="evidence" value="ECO:0007669"/>
    <property type="project" value="UniProtKB-SubCell"/>
</dbReference>
<feature type="transmembrane region" description="Helical" evidence="14">
    <location>
        <begin position="171"/>
        <end position="189"/>
    </location>
</feature>
<dbReference type="OrthoDB" id="6502088at2759"/>
<gene>
    <name evidence="15" type="ORF">CLUMA_CG014981</name>
</gene>
<evidence type="ECO:0000256" key="8">
    <source>
        <dbReference type="ARBA" id="ARBA00023065"/>
    </source>
</evidence>
<evidence type="ECO:0000256" key="10">
    <source>
        <dbReference type="ARBA" id="ARBA00023201"/>
    </source>
</evidence>
<keyword evidence="5 12" id="KW-0812">Transmembrane</keyword>
<evidence type="ECO:0000256" key="13">
    <source>
        <dbReference type="SAM" id="MobiDB-lite"/>
    </source>
</evidence>
<evidence type="ECO:0000256" key="1">
    <source>
        <dbReference type="ARBA" id="ARBA00004141"/>
    </source>
</evidence>
<evidence type="ECO:0000313" key="15">
    <source>
        <dbReference type="EMBL" id="CRL01765.1"/>
    </source>
</evidence>